<evidence type="ECO:0000313" key="2">
    <source>
        <dbReference type="EMBL" id="KAJ7948301.1"/>
    </source>
</evidence>
<dbReference type="EMBL" id="JARAOO010000012">
    <property type="protein sequence ID" value="KAJ7948301.1"/>
    <property type="molecule type" value="Genomic_DNA"/>
</dbReference>
<protein>
    <submittedName>
        <fullName evidence="2">Acyl-[acyl-carrier-protein]--UDP-N-acetylglucosamine O-acyltransferase</fullName>
    </submittedName>
</protein>
<feature type="region of interest" description="Disordered" evidence="1">
    <location>
        <begin position="273"/>
        <end position="318"/>
    </location>
</feature>
<evidence type="ECO:0000313" key="3">
    <source>
        <dbReference type="Proteomes" id="UP001163823"/>
    </source>
</evidence>
<proteinExistence type="predicted"/>
<sequence length="535" mass="60168">MEGRWELGLPVTSASSLKEQVARKILQNVRSQGHPYIELREDGKKLIYFCTLCLSPCYSDTILFDHLKGNLHSQRLSAAKITLLKPNPWPFNDGVLFFDNSTENDKHLKIPSCNQKRLLESHDNDDSLAIVEYVESLNTSRNGHVEADGYQSTNEDMELATVHPSIQVSSPHKEVNNDCAFVIPGLLIGDKVADVKVRGIGLGKISARFFDKDEVLNGIIRIWCEWLGKPGSGQEDDDVEVPEHDFAVVIFSYNCDLGRKGLLDNVKSLLPSTTTAESENGGGSSLKRKKSFSDPEDISESLSNQYDSSGEDSSASNGTTSKLILDQYDNQLLHAGFISNKAIRKELRRQQRVAAEKMCDICQHKMLPGKDVATLLNLKTGRLACSSRNRTGSFHVFHISCLIHWILLREFDTITNHLVPPKATRRVKRKIGARFGGIRDGEMKALRNEKKSVFCPECQGTGLSTEEDELENTCFHLSELFRFKIKMSDARRAWMKNPEVLENCSTGFHFPLQAEEIVQENVKPLKLLHFYQADE</sequence>
<accession>A0AAD7L003</accession>
<evidence type="ECO:0000256" key="1">
    <source>
        <dbReference type="SAM" id="MobiDB-lite"/>
    </source>
</evidence>
<name>A0AAD7L003_QUISA</name>
<gene>
    <name evidence="2" type="ORF">O6P43_028799</name>
</gene>
<comment type="caution">
    <text evidence="2">The sequence shown here is derived from an EMBL/GenBank/DDBJ whole genome shotgun (WGS) entry which is preliminary data.</text>
</comment>
<dbReference type="AlphaFoldDB" id="A0AAD7L003"/>
<feature type="compositionally biased region" description="Polar residues" evidence="1">
    <location>
        <begin position="300"/>
        <end position="318"/>
    </location>
</feature>
<dbReference type="Proteomes" id="UP001163823">
    <property type="component" value="Chromosome 12"/>
</dbReference>
<dbReference type="PANTHER" id="PTHR35497:SF1">
    <property type="entry name" value="ACYL-UDP-N-ACETYLGLUCOSAMINE O-ACYLTRANSFERASE"/>
    <property type="match status" value="1"/>
</dbReference>
<organism evidence="2 3">
    <name type="scientific">Quillaja saponaria</name>
    <name type="common">Soap bark tree</name>
    <dbReference type="NCBI Taxonomy" id="32244"/>
    <lineage>
        <taxon>Eukaryota</taxon>
        <taxon>Viridiplantae</taxon>
        <taxon>Streptophyta</taxon>
        <taxon>Embryophyta</taxon>
        <taxon>Tracheophyta</taxon>
        <taxon>Spermatophyta</taxon>
        <taxon>Magnoliopsida</taxon>
        <taxon>eudicotyledons</taxon>
        <taxon>Gunneridae</taxon>
        <taxon>Pentapetalae</taxon>
        <taxon>rosids</taxon>
        <taxon>fabids</taxon>
        <taxon>Fabales</taxon>
        <taxon>Quillajaceae</taxon>
        <taxon>Quillaja</taxon>
    </lineage>
</organism>
<keyword evidence="3" id="KW-1185">Reference proteome</keyword>
<dbReference type="KEGG" id="qsa:O6P43_028799"/>
<reference evidence="2" key="1">
    <citation type="journal article" date="2023" name="Science">
        <title>Elucidation of the pathway for biosynthesis of saponin adjuvants from the soapbark tree.</title>
        <authorList>
            <person name="Reed J."/>
            <person name="Orme A."/>
            <person name="El-Demerdash A."/>
            <person name="Owen C."/>
            <person name="Martin L.B.B."/>
            <person name="Misra R.C."/>
            <person name="Kikuchi S."/>
            <person name="Rejzek M."/>
            <person name="Martin A.C."/>
            <person name="Harkess A."/>
            <person name="Leebens-Mack J."/>
            <person name="Louveau T."/>
            <person name="Stephenson M.J."/>
            <person name="Osbourn A."/>
        </authorList>
    </citation>
    <scope>NUCLEOTIDE SEQUENCE</scope>
    <source>
        <strain evidence="2">S10</strain>
    </source>
</reference>
<dbReference type="PANTHER" id="PTHR35497">
    <property type="entry name" value="ACYL-UDP-N-ACETYLGLUCOSAMINE O-ACYLTRANSFERASE"/>
    <property type="match status" value="1"/>
</dbReference>